<evidence type="ECO:0000313" key="8">
    <source>
        <dbReference type="Proteomes" id="UP000196878"/>
    </source>
</evidence>
<protein>
    <submittedName>
        <fullName evidence="7">Peptidase M20</fullName>
    </submittedName>
</protein>
<dbReference type="InterPro" id="IPR050072">
    <property type="entry name" value="Peptidase_M20A"/>
</dbReference>
<keyword evidence="4" id="KW-0862">Zinc</keyword>
<comment type="cofactor">
    <cofactor evidence="1">
        <name>Zn(2+)</name>
        <dbReference type="ChEBI" id="CHEBI:29105"/>
    </cofactor>
</comment>
<dbReference type="PANTHER" id="PTHR43808:SF9">
    <property type="entry name" value="BLL0789 PROTEIN"/>
    <property type="match status" value="1"/>
</dbReference>
<dbReference type="GO" id="GO:0016787">
    <property type="term" value="F:hydrolase activity"/>
    <property type="evidence" value="ECO:0007669"/>
    <property type="project" value="UniProtKB-KW"/>
</dbReference>
<evidence type="ECO:0000256" key="1">
    <source>
        <dbReference type="ARBA" id="ARBA00001947"/>
    </source>
</evidence>
<dbReference type="InterPro" id="IPR001261">
    <property type="entry name" value="ArgE/DapE_CS"/>
</dbReference>
<feature type="domain" description="Peptidase M20 dimerisation" evidence="6">
    <location>
        <begin position="238"/>
        <end position="328"/>
    </location>
</feature>
<dbReference type="PROSITE" id="PS00758">
    <property type="entry name" value="ARGE_DAPE_CPG2_1"/>
    <property type="match status" value="1"/>
</dbReference>
<dbReference type="CDD" id="cd03885">
    <property type="entry name" value="M20_CPDG2"/>
    <property type="match status" value="1"/>
</dbReference>
<feature type="active site" evidence="5">
    <location>
        <position position="130"/>
    </location>
</feature>
<dbReference type="Pfam" id="PF01546">
    <property type="entry name" value="Peptidase_M20"/>
    <property type="match status" value="1"/>
</dbReference>
<evidence type="ECO:0000256" key="4">
    <source>
        <dbReference type="ARBA" id="ARBA00022833"/>
    </source>
</evidence>
<dbReference type="GO" id="GO:0046872">
    <property type="term" value="F:metal ion binding"/>
    <property type="evidence" value="ECO:0007669"/>
    <property type="project" value="UniProtKB-KW"/>
</dbReference>
<feature type="active site" description="Proton acceptor" evidence="5">
    <location>
        <position position="195"/>
    </location>
</feature>
<dbReference type="SUPFAM" id="SSF55031">
    <property type="entry name" value="Bacterial exopeptidase dimerisation domain"/>
    <property type="match status" value="1"/>
</dbReference>
<dbReference type="PIRSF" id="PIRSF037238">
    <property type="entry name" value="Carboxypeptidase_G2"/>
    <property type="match status" value="1"/>
</dbReference>
<keyword evidence="3" id="KW-0378">Hydrolase</keyword>
<dbReference type="Pfam" id="PF07687">
    <property type="entry name" value="M20_dimer"/>
    <property type="match status" value="1"/>
</dbReference>
<dbReference type="Proteomes" id="UP000196878">
    <property type="component" value="Unassembled WGS sequence"/>
</dbReference>
<name>A0A212AAJ2_9RHOB</name>
<dbReference type="InterPro" id="IPR036264">
    <property type="entry name" value="Bact_exopeptidase_dim_dom"/>
</dbReference>
<dbReference type="InterPro" id="IPR011650">
    <property type="entry name" value="Peptidase_M20_dimer"/>
</dbReference>
<comment type="caution">
    <text evidence="7">The sequence shown here is derived from an EMBL/GenBank/DDBJ whole genome shotgun (WGS) entry which is preliminary data.</text>
</comment>
<dbReference type="PANTHER" id="PTHR43808">
    <property type="entry name" value="ACETYLORNITHINE DEACETYLASE"/>
    <property type="match status" value="1"/>
</dbReference>
<gene>
    <name evidence="7" type="ORF">CDV49_12100</name>
</gene>
<dbReference type="Gene3D" id="3.30.70.360">
    <property type="match status" value="1"/>
</dbReference>
<dbReference type="AlphaFoldDB" id="A0A212AAJ2"/>
<dbReference type="EMBL" id="NIPW01000023">
    <property type="protein sequence ID" value="OWJ77172.1"/>
    <property type="molecule type" value="Genomic_DNA"/>
</dbReference>
<evidence type="ECO:0000313" key="7">
    <source>
        <dbReference type="EMBL" id="OWJ77172.1"/>
    </source>
</evidence>
<organism evidence="7 8">
    <name type="scientific">Haematobacter genomosp. 1</name>
    <dbReference type="NCBI Taxonomy" id="366618"/>
    <lineage>
        <taxon>Bacteria</taxon>
        <taxon>Pseudomonadati</taxon>
        <taxon>Pseudomonadota</taxon>
        <taxon>Alphaproteobacteria</taxon>
        <taxon>Rhodobacterales</taxon>
        <taxon>Paracoccaceae</taxon>
        <taxon>Haematobacter</taxon>
    </lineage>
</organism>
<evidence type="ECO:0000256" key="2">
    <source>
        <dbReference type="ARBA" id="ARBA00022723"/>
    </source>
</evidence>
<evidence type="ECO:0000259" key="6">
    <source>
        <dbReference type="Pfam" id="PF07687"/>
    </source>
</evidence>
<dbReference type="SUPFAM" id="SSF53187">
    <property type="entry name" value="Zn-dependent exopeptidases"/>
    <property type="match status" value="1"/>
</dbReference>
<evidence type="ECO:0000256" key="3">
    <source>
        <dbReference type="ARBA" id="ARBA00022801"/>
    </source>
</evidence>
<reference evidence="7 8" key="1">
    <citation type="submission" date="2016-12" db="EMBL/GenBank/DDBJ databases">
        <title>Comparison of Traditional DNA-DNA Hybridization with In Silico Genomic Analysis.</title>
        <authorList>
            <person name="Nicholson A.C."/>
            <person name="Humrighouse B.W."/>
            <person name="Graziano J."/>
            <person name="Lasker B."/>
            <person name="Whitney A.M."/>
            <person name="Mcquiston J.R."/>
        </authorList>
    </citation>
    <scope>NUCLEOTIDE SEQUENCE [LARGE SCALE GENOMIC DNA]</scope>
    <source>
        <strain evidence="7 8">H2240</strain>
    </source>
</reference>
<evidence type="ECO:0000256" key="5">
    <source>
        <dbReference type="PIRSR" id="PIRSR037238-1"/>
    </source>
</evidence>
<keyword evidence="2" id="KW-0479">Metal-binding</keyword>
<dbReference type="InterPro" id="IPR017150">
    <property type="entry name" value="Pept_M20_glutamate_carboxypep"/>
</dbReference>
<proteinExistence type="predicted"/>
<accession>A0A212AAJ2</accession>
<keyword evidence="8" id="KW-1185">Reference proteome</keyword>
<dbReference type="InterPro" id="IPR002933">
    <property type="entry name" value="Peptidase_M20"/>
</dbReference>
<dbReference type="Gene3D" id="3.40.630.10">
    <property type="entry name" value="Zn peptidases"/>
    <property type="match status" value="1"/>
</dbReference>
<sequence>MSWSSPVQRNIVAGMARRNAAARSLPIRRASGNIVSCMQGKDVMLRIEDLADRFTRDLPGLLAHIEEVVNIDSGSRDVEGVNRVQSIFAAQLRDLGFAVMRVPGSGRGDQLTARRAFGSGPNVLILGHADTVWPAGTAAEWPFGRSGDALTGPGIADMKSNVILAIHALKLLIEGVGGADMSGVGSVTFLIVPDEEIGSPQSKDWITAEGARCDFCLTLEPARPGGGTVVSRGAVGAAYINATGVTAHAGSNRLGGASAISALAPLVGGIEALGSIEAGNYATVGVLRGGASKQVVAGECEAHLDLRASSRQEADRLWEEITRIVETAPRDPRVTLTLTGGFIRPCFPQLPGMTALYGRAEAFARALRHPIAPNVSRGGSDGSFVAAQGKPTLDGLGVIGHDICSRREWAELSSLAPRGAMLAGLIASGGDVL</sequence>